<keyword evidence="3" id="KW-0175">Coiled coil</keyword>
<feature type="domain" description="B box-type" evidence="4">
    <location>
        <begin position="24"/>
        <end position="65"/>
    </location>
</feature>
<dbReference type="EMBL" id="JANTQA010000032">
    <property type="protein sequence ID" value="KAJ3439653.1"/>
    <property type="molecule type" value="Genomic_DNA"/>
</dbReference>
<dbReference type="Gene3D" id="3.30.160.60">
    <property type="entry name" value="Classic Zinc Finger"/>
    <property type="match status" value="2"/>
</dbReference>
<dbReference type="InterPro" id="IPR000315">
    <property type="entry name" value="Znf_B-box"/>
</dbReference>
<dbReference type="PROSITE" id="PS50119">
    <property type="entry name" value="ZF_BBOX"/>
    <property type="match status" value="1"/>
</dbReference>
<dbReference type="CDD" id="cd19756">
    <property type="entry name" value="Bbox2"/>
    <property type="match status" value="1"/>
</dbReference>
<keyword evidence="1" id="KW-0862">Zinc</keyword>
<dbReference type="AlphaFoldDB" id="A0AAV7ZHB6"/>
<reference evidence="5" key="1">
    <citation type="submission" date="2022-08" db="EMBL/GenBank/DDBJ databases">
        <title>Novel sulphate-reducing endosymbionts in the free-living metamonad Anaeramoeba.</title>
        <authorList>
            <person name="Jerlstrom-Hultqvist J."/>
            <person name="Cepicka I."/>
            <person name="Gallot-Lavallee L."/>
            <person name="Salas-Leiva D."/>
            <person name="Curtis B.A."/>
            <person name="Zahonova K."/>
            <person name="Pipaliya S."/>
            <person name="Dacks J."/>
            <person name="Roger A.J."/>
        </authorList>
    </citation>
    <scope>NUCLEOTIDE SEQUENCE</scope>
    <source>
        <strain evidence="5">Busselton2</strain>
    </source>
</reference>
<protein>
    <recommendedName>
        <fullName evidence="4">B box-type domain-containing protein</fullName>
    </recommendedName>
</protein>
<dbReference type="Proteomes" id="UP001146793">
    <property type="component" value="Unassembled WGS sequence"/>
</dbReference>
<dbReference type="PANTHER" id="PTHR25462">
    <property type="entry name" value="BONUS, ISOFORM C-RELATED"/>
    <property type="match status" value="1"/>
</dbReference>
<dbReference type="SMART" id="SM00336">
    <property type="entry name" value="BBOX"/>
    <property type="match status" value="2"/>
</dbReference>
<feature type="coiled-coil region" evidence="3">
    <location>
        <begin position="292"/>
        <end position="395"/>
    </location>
</feature>
<keyword evidence="1" id="KW-0863">Zinc-finger</keyword>
<dbReference type="InterPro" id="IPR006571">
    <property type="entry name" value="TLDc_dom"/>
</dbReference>
<evidence type="ECO:0000313" key="5">
    <source>
        <dbReference type="EMBL" id="KAJ3439653.1"/>
    </source>
</evidence>
<comment type="caution">
    <text evidence="5">The sequence shown here is derived from an EMBL/GenBank/DDBJ whole genome shotgun (WGS) entry which is preliminary data.</text>
</comment>
<dbReference type="Pfam" id="PF07534">
    <property type="entry name" value="TLD"/>
    <property type="match status" value="1"/>
</dbReference>
<keyword evidence="1" id="KW-0479">Metal-binding</keyword>
<proteinExistence type="predicted"/>
<gene>
    <name evidence="5" type="ORF">M0812_15689</name>
</gene>
<evidence type="ECO:0000256" key="3">
    <source>
        <dbReference type="SAM" id="Coils"/>
    </source>
</evidence>
<dbReference type="PANTHER" id="PTHR25462:SF296">
    <property type="entry name" value="MEIOTIC P26, ISOFORM F"/>
    <property type="match status" value="1"/>
</dbReference>
<dbReference type="Pfam" id="PF00643">
    <property type="entry name" value="zf-B_box"/>
    <property type="match status" value="1"/>
</dbReference>
<name>A0AAV7ZHB6_9EUKA</name>
<accession>A0AAV7ZHB6</accession>
<evidence type="ECO:0000256" key="2">
    <source>
        <dbReference type="PROSITE-ProRule" id="PRU00087"/>
    </source>
</evidence>
<evidence type="ECO:0000256" key="1">
    <source>
        <dbReference type="PROSITE-ProRule" id="PRU00024"/>
    </source>
</evidence>
<dbReference type="SUPFAM" id="SSF57845">
    <property type="entry name" value="B-box zinc-binding domain"/>
    <property type="match status" value="2"/>
</dbReference>
<organism evidence="5 6">
    <name type="scientific">Anaeramoeba flamelloides</name>
    <dbReference type="NCBI Taxonomy" id="1746091"/>
    <lineage>
        <taxon>Eukaryota</taxon>
        <taxon>Metamonada</taxon>
        <taxon>Anaeramoebidae</taxon>
        <taxon>Anaeramoeba</taxon>
    </lineage>
</organism>
<dbReference type="InterPro" id="IPR017868">
    <property type="entry name" value="Filamin/ABP280_repeat-like"/>
</dbReference>
<dbReference type="InterPro" id="IPR047153">
    <property type="entry name" value="TRIM45/56/19-like"/>
</dbReference>
<feature type="repeat" description="Filamin" evidence="2">
    <location>
        <begin position="537"/>
        <end position="566"/>
    </location>
</feature>
<evidence type="ECO:0000313" key="6">
    <source>
        <dbReference type="Proteomes" id="UP001146793"/>
    </source>
</evidence>
<dbReference type="GO" id="GO:0008270">
    <property type="term" value="F:zinc ion binding"/>
    <property type="evidence" value="ECO:0007669"/>
    <property type="project" value="UniProtKB-KW"/>
</dbReference>
<evidence type="ECO:0000259" key="4">
    <source>
        <dbReference type="PROSITE" id="PS50119"/>
    </source>
</evidence>
<dbReference type="PROSITE" id="PS50194">
    <property type="entry name" value="FILAMIN_REPEAT"/>
    <property type="match status" value="1"/>
</dbReference>
<sequence>MTTKIPIQLKIENIEEVTVWCNACLEENKKIPAIIYCKNCQENLCESCDLIHQNRRFQNHQRDPLQKNNTKLIITENCPIHKRYKLSRYCKTCHTLICSEGIFDHTTHETIKFDESLDFFKDLIIEQKKISEKKLQNICESFEQSTNFELETKKKQKTIINDTDEFYLSLIRLIKKLQENEKKITNSFFEQIYDLIQQDKNTLKNSKSVSEKSINQFNELEKCIAQSDSFQFFKLYANLELQKIQEYPKLKVNRTCKKKNHHNLAYEYFCIDHKELLCNKCVILYHRKCNHVVNLKEGYKKIQNEIEELINKMKEMTNKKKEFVNTIQNEKIHSLKEKKKNIEIIKKNYQEINESTQFQFKNMIEEISIQQNAKYLKLNTQLTNLKQVIQILEKSEKIIKDIEICKKYENYLDILLNYSKLEKLKPILTNNKNNQLICYSKFNKINLISNDLKDNLKNWKLNLPFDLNNLQINLPDEIQLENKFQFSILLKNECNETINDDLKYFDPKVEILKSKSNEIMTEITKFQEVTNKKLIGEYLFQEEGKYQIHFFIGQQECPKSPFYLTVISLAFVEESEILRRENNLKFNQILKKWVQEAGCNSKLHRRFNSRTDGWKYQMFHRMCDKKGRSIVLIKLKNESLFGGFAAVDWDSKGGWKHTTGNKSFLFSLISLDPNFKEPLKMSVYYDKQKEFYCNGKFGIYFGSGRSGDLYLGHGSDNMKNNDSTHSNLGDNYLPPFGYKFGSNEAKNFLAGSYKNWNISQIEVFCER</sequence>